<comment type="cofactor">
    <cofactor evidence="11">
        <name>Mg(2+)</name>
        <dbReference type="ChEBI" id="CHEBI:18420"/>
    </cofactor>
    <cofactor evidence="11">
        <name>Mn(2+)</name>
        <dbReference type="ChEBI" id="CHEBI:29035"/>
    </cofactor>
    <text evidence="11">Magnesium. Can also use manganese.</text>
</comment>
<keyword evidence="13" id="KW-1185">Reference proteome</keyword>
<dbReference type="Proteomes" id="UP000317093">
    <property type="component" value="Chromosome"/>
</dbReference>
<evidence type="ECO:0000256" key="2">
    <source>
        <dbReference type="ARBA" id="ARBA00016337"/>
    </source>
</evidence>
<evidence type="ECO:0000256" key="11">
    <source>
        <dbReference type="PIRSR" id="PIRSR006268-2"/>
    </source>
</evidence>
<dbReference type="PANTHER" id="PTHR30040">
    <property type="entry name" value="THIAMINE BIOSYNTHESIS LIPOPROTEIN APBE"/>
    <property type="match status" value="1"/>
</dbReference>
<evidence type="ECO:0000256" key="5">
    <source>
        <dbReference type="ARBA" id="ARBA00022723"/>
    </source>
</evidence>
<dbReference type="InterPro" id="IPR003374">
    <property type="entry name" value="ApbE-like_sf"/>
</dbReference>
<accession>A0A518B520</accession>
<feature type="binding site" evidence="11">
    <location>
        <position position="306"/>
    </location>
    <ligand>
        <name>Mg(2+)</name>
        <dbReference type="ChEBI" id="CHEBI:18420"/>
    </ligand>
</feature>
<evidence type="ECO:0000256" key="4">
    <source>
        <dbReference type="ARBA" id="ARBA00022679"/>
    </source>
</evidence>
<dbReference type="InterPro" id="IPR024932">
    <property type="entry name" value="ApbE"/>
</dbReference>
<sequence>MPLTDPSKRRPNKVLLALLVFMLGAVAFRAITPRSKPEPVVVEGETMGTTYRVVLDANVSPKQKLRVKKAIDKLLAKINRQMSTYDPESEISRFNNSTSTEWVNVSLGFAKVVEEAKRIHEQSGGAFDVTVGPLVDLWGFGAKGRRDDPPTEEEIGELLDSLGSDRLEVRLSPASLRKSVGTLRVDLSAIAKGYAVDEVSTFLLSRAYRRHLVEIGGEVVARGAAPGGGPWLVGIETPTKSPSEGQRVGKIIRLNNRALATSGDYRNVFEADGRRFSHTIDPRDGQPVTHDLASVSVVAPTCALADALATTAMVLGPEKGLAMLSGLPDVEALLLVRAADGTFKEVPTAGMEALMAPLRSPAPR</sequence>
<dbReference type="GO" id="GO:0046872">
    <property type="term" value="F:metal ion binding"/>
    <property type="evidence" value="ECO:0007669"/>
    <property type="project" value="UniProtKB-UniRule"/>
</dbReference>
<keyword evidence="12" id="KW-0449">Lipoprotein</keyword>
<dbReference type="PANTHER" id="PTHR30040:SF2">
    <property type="entry name" value="FAD:PROTEIN FMN TRANSFERASE"/>
    <property type="match status" value="1"/>
</dbReference>
<dbReference type="KEGG" id="knv:Pan216_29460"/>
<organism evidence="12 13">
    <name type="scientific">Kolteria novifilia</name>
    <dbReference type="NCBI Taxonomy" id="2527975"/>
    <lineage>
        <taxon>Bacteria</taxon>
        <taxon>Pseudomonadati</taxon>
        <taxon>Planctomycetota</taxon>
        <taxon>Planctomycetia</taxon>
        <taxon>Kolteriales</taxon>
        <taxon>Kolteriaceae</taxon>
        <taxon>Kolteria</taxon>
    </lineage>
</organism>
<feature type="binding site" evidence="11">
    <location>
        <position position="310"/>
    </location>
    <ligand>
        <name>Mg(2+)</name>
        <dbReference type="ChEBI" id="CHEBI:18420"/>
    </ligand>
</feature>
<dbReference type="Pfam" id="PF02424">
    <property type="entry name" value="ApbE"/>
    <property type="match status" value="1"/>
</dbReference>
<evidence type="ECO:0000256" key="6">
    <source>
        <dbReference type="ARBA" id="ARBA00022827"/>
    </source>
</evidence>
<gene>
    <name evidence="12" type="primary">apbE_3</name>
    <name evidence="12" type="ORF">Pan216_29460</name>
</gene>
<evidence type="ECO:0000313" key="13">
    <source>
        <dbReference type="Proteomes" id="UP000317093"/>
    </source>
</evidence>
<proteinExistence type="inferred from homology"/>
<feature type="binding site" evidence="11">
    <location>
        <position position="189"/>
    </location>
    <ligand>
        <name>Mg(2+)</name>
        <dbReference type="ChEBI" id="CHEBI:18420"/>
    </ligand>
</feature>
<evidence type="ECO:0000256" key="9">
    <source>
        <dbReference type="ARBA" id="ARBA00048540"/>
    </source>
</evidence>
<comment type="similarity">
    <text evidence="10">Belongs to the ApbE family.</text>
</comment>
<reference evidence="12 13" key="1">
    <citation type="submission" date="2019-02" db="EMBL/GenBank/DDBJ databases">
        <title>Deep-cultivation of Planctomycetes and their phenomic and genomic characterization uncovers novel biology.</title>
        <authorList>
            <person name="Wiegand S."/>
            <person name="Jogler M."/>
            <person name="Boedeker C."/>
            <person name="Pinto D."/>
            <person name="Vollmers J."/>
            <person name="Rivas-Marin E."/>
            <person name="Kohn T."/>
            <person name="Peeters S.H."/>
            <person name="Heuer A."/>
            <person name="Rast P."/>
            <person name="Oberbeckmann S."/>
            <person name="Bunk B."/>
            <person name="Jeske O."/>
            <person name="Meyerdierks A."/>
            <person name="Storesund J.E."/>
            <person name="Kallscheuer N."/>
            <person name="Luecker S."/>
            <person name="Lage O.M."/>
            <person name="Pohl T."/>
            <person name="Merkel B.J."/>
            <person name="Hornburger P."/>
            <person name="Mueller R.-W."/>
            <person name="Bruemmer F."/>
            <person name="Labrenz M."/>
            <person name="Spormann A.M."/>
            <person name="Op den Camp H."/>
            <person name="Overmann J."/>
            <person name="Amann R."/>
            <person name="Jetten M.S.M."/>
            <person name="Mascher T."/>
            <person name="Medema M.H."/>
            <person name="Devos D.P."/>
            <person name="Kaster A.-K."/>
            <person name="Ovreas L."/>
            <person name="Rohde M."/>
            <person name="Galperin M.Y."/>
            <person name="Jogler C."/>
        </authorList>
    </citation>
    <scope>NUCLEOTIDE SEQUENCE [LARGE SCALE GENOMIC DNA]</scope>
    <source>
        <strain evidence="12 13">Pan216</strain>
    </source>
</reference>
<dbReference type="AlphaFoldDB" id="A0A518B520"/>
<evidence type="ECO:0000313" key="12">
    <source>
        <dbReference type="EMBL" id="QDU62080.1"/>
    </source>
</evidence>
<comment type="catalytic activity">
    <reaction evidence="9 10">
        <text>L-threonyl-[protein] + FAD = FMN-L-threonyl-[protein] + AMP + H(+)</text>
        <dbReference type="Rhea" id="RHEA:36847"/>
        <dbReference type="Rhea" id="RHEA-COMP:11060"/>
        <dbReference type="Rhea" id="RHEA-COMP:11061"/>
        <dbReference type="ChEBI" id="CHEBI:15378"/>
        <dbReference type="ChEBI" id="CHEBI:30013"/>
        <dbReference type="ChEBI" id="CHEBI:57692"/>
        <dbReference type="ChEBI" id="CHEBI:74257"/>
        <dbReference type="ChEBI" id="CHEBI:456215"/>
        <dbReference type="EC" id="2.7.1.180"/>
    </reaction>
</comment>
<keyword evidence="7 10" id="KW-0460">Magnesium</keyword>
<dbReference type="EMBL" id="CP036279">
    <property type="protein sequence ID" value="QDU62080.1"/>
    <property type="molecule type" value="Genomic_DNA"/>
</dbReference>
<dbReference type="RefSeq" id="WP_145258583.1">
    <property type="nucleotide sequence ID" value="NZ_CP036279.1"/>
</dbReference>
<evidence type="ECO:0000256" key="1">
    <source>
        <dbReference type="ARBA" id="ARBA00011955"/>
    </source>
</evidence>
<protein>
    <recommendedName>
        <fullName evidence="2 10">FAD:protein FMN transferase</fullName>
        <ecNumber evidence="1 10">2.7.1.180</ecNumber>
    </recommendedName>
    <alternativeName>
        <fullName evidence="8 10">Flavin transferase</fullName>
    </alternativeName>
</protein>
<keyword evidence="3 10" id="KW-0285">Flavoprotein</keyword>
<evidence type="ECO:0000256" key="3">
    <source>
        <dbReference type="ARBA" id="ARBA00022630"/>
    </source>
</evidence>
<dbReference type="EC" id="2.7.1.180" evidence="1 10"/>
<keyword evidence="6 10" id="KW-0274">FAD</keyword>
<dbReference type="GO" id="GO:0016740">
    <property type="term" value="F:transferase activity"/>
    <property type="evidence" value="ECO:0007669"/>
    <property type="project" value="UniProtKB-UniRule"/>
</dbReference>
<dbReference type="Gene3D" id="3.10.520.10">
    <property type="entry name" value="ApbE-like domains"/>
    <property type="match status" value="1"/>
</dbReference>
<dbReference type="OrthoDB" id="9778595at2"/>
<name>A0A518B520_9BACT</name>
<keyword evidence="4 10" id="KW-0808">Transferase</keyword>
<evidence type="ECO:0000256" key="8">
    <source>
        <dbReference type="ARBA" id="ARBA00031306"/>
    </source>
</evidence>
<dbReference type="PIRSF" id="PIRSF006268">
    <property type="entry name" value="ApbE"/>
    <property type="match status" value="1"/>
</dbReference>
<dbReference type="SUPFAM" id="SSF143631">
    <property type="entry name" value="ApbE-like"/>
    <property type="match status" value="1"/>
</dbReference>
<evidence type="ECO:0000256" key="7">
    <source>
        <dbReference type="ARBA" id="ARBA00022842"/>
    </source>
</evidence>
<keyword evidence="5 10" id="KW-0479">Metal-binding</keyword>
<evidence type="ECO:0000256" key="10">
    <source>
        <dbReference type="PIRNR" id="PIRNR006268"/>
    </source>
</evidence>